<evidence type="ECO:0000313" key="3">
    <source>
        <dbReference type="Proteomes" id="UP001629745"/>
    </source>
</evidence>
<dbReference type="Proteomes" id="UP001629745">
    <property type="component" value="Unassembled WGS sequence"/>
</dbReference>
<feature type="region of interest" description="Disordered" evidence="1">
    <location>
        <begin position="115"/>
        <end position="143"/>
    </location>
</feature>
<dbReference type="RefSeq" id="WP_420162679.1">
    <property type="nucleotide sequence ID" value="NZ_JBDLNV010000001.1"/>
</dbReference>
<protein>
    <submittedName>
        <fullName evidence="2">Uncharacterized protein</fullName>
    </submittedName>
</protein>
<reference evidence="2 3" key="1">
    <citation type="submission" date="2023-11" db="EMBL/GenBank/DDBJ databases">
        <authorList>
            <person name="Val-Calvo J."/>
            <person name="Scortti M."/>
            <person name="Vazquez-Boland J."/>
        </authorList>
    </citation>
    <scope>NUCLEOTIDE SEQUENCE [LARGE SCALE GENOMIC DNA]</scope>
    <source>
        <strain evidence="2 3">PAM 2766</strain>
    </source>
</reference>
<proteinExistence type="predicted"/>
<feature type="compositionally biased region" description="Basic and acidic residues" evidence="1">
    <location>
        <begin position="115"/>
        <end position="124"/>
    </location>
</feature>
<dbReference type="EMBL" id="JBDLNV010000001">
    <property type="protein sequence ID" value="MFM1722092.1"/>
    <property type="molecule type" value="Genomic_DNA"/>
</dbReference>
<evidence type="ECO:0000256" key="1">
    <source>
        <dbReference type="SAM" id="MobiDB-lite"/>
    </source>
</evidence>
<accession>A0ABW9F9B1</accession>
<name>A0ABW9F9B1_9NOCA</name>
<keyword evidence="3" id="KW-1185">Reference proteome</keyword>
<comment type="caution">
    <text evidence="2">The sequence shown here is derived from an EMBL/GenBank/DDBJ whole genome shotgun (WGS) entry which is preliminary data.</text>
</comment>
<gene>
    <name evidence="2" type="ORF">ABEU20_000637</name>
</gene>
<sequence length="143" mass="15629">MPRRREHAARYADALAALAEATHHPANVVNLDGRYAIRVDLAHNRFVLAANSMEGLSDDPDTSGTWLIRICQEDAGAPLVLASACDPLLIDAFDSALETLQHSSDWIPSDAEFDEFAREEEQRQRPTTVEAGSAAANTDREGE</sequence>
<organism evidence="2 3">
    <name type="scientific">Rhodococcus parequi</name>
    <dbReference type="NCBI Taxonomy" id="3137122"/>
    <lineage>
        <taxon>Bacteria</taxon>
        <taxon>Bacillati</taxon>
        <taxon>Actinomycetota</taxon>
        <taxon>Actinomycetes</taxon>
        <taxon>Mycobacteriales</taxon>
        <taxon>Nocardiaceae</taxon>
        <taxon>Rhodococcus</taxon>
    </lineage>
</organism>
<evidence type="ECO:0000313" key="2">
    <source>
        <dbReference type="EMBL" id="MFM1722092.1"/>
    </source>
</evidence>